<comment type="caution">
    <text evidence="1">The sequence shown here is derived from an EMBL/GenBank/DDBJ whole genome shotgun (WGS) entry which is preliminary data.</text>
</comment>
<dbReference type="Proteomes" id="UP000232688">
    <property type="component" value="Unassembled WGS sequence"/>
</dbReference>
<evidence type="ECO:0000313" key="2">
    <source>
        <dbReference type="Proteomes" id="UP000232688"/>
    </source>
</evidence>
<sequence length="118" mass="13807">MSVNIVSTTAEEVTKIMKECYKGFYKLNETLLHKIYRADTPQEFYKVLTEATQNTDKIHFLNLLTYSERINALRPNKADWVAHFTAQYSGHKLRKVFSDFLKKLDNSSLPRSNEQTSR</sequence>
<dbReference type="EMBL" id="LLXH01003217">
    <property type="protein sequence ID" value="PKC54492.1"/>
    <property type="molecule type" value="Genomic_DNA"/>
</dbReference>
<evidence type="ECO:0000313" key="1">
    <source>
        <dbReference type="EMBL" id="PKC54492.1"/>
    </source>
</evidence>
<name>A0A2I1FA37_9GLOM</name>
<organism evidence="1 2">
    <name type="scientific">Rhizophagus irregularis</name>
    <dbReference type="NCBI Taxonomy" id="588596"/>
    <lineage>
        <taxon>Eukaryota</taxon>
        <taxon>Fungi</taxon>
        <taxon>Fungi incertae sedis</taxon>
        <taxon>Mucoromycota</taxon>
        <taxon>Glomeromycotina</taxon>
        <taxon>Glomeromycetes</taxon>
        <taxon>Glomerales</taxon>
        <taxon>Glomeraceae</taxon>
        <taxon>Rhizophagus</taxon>
    </lineage>
</organism>
<dbReference type="AlphaFoldDB" id="A0A2I1FA37"/>
<dbReference type="VEuPathDB" id="FungiDB:RhiirA1_477230"/>
<gene>
    <name evidence="1" type="ORF">RhiirA1_477230</name>
</gene>
<accession>A0A2I1FA37</accession>
<proteinExistence type="predicted"/>
<protein>
    <submittedName>
        <fullName evidence="1">Uncharacterized protein</fullName>
    </submittedName>
</protein>
<reference evidence="1 2" key="2">
    <citation type="submission" date="2017-10" db="EMBL/GenBank/DDBJ databases">
        <title>Genome analyses suggest a sexual origin of heterokaryosis in a supposedly ancient asexual fungus.</title>
        <authorList>
            <person name="Corradi N."/>
            <person name="Sedzielewska K."/>
            <person name="Noel J."/>
            <person name="Charron P."/>
            <person name="Farinelli L."/>
            <person name="Marton T."/>
            <person name="Kruger M."/>
            <person name="Pelin A."/>
            <person name="Brachmann A."/>
            <person name="Corradi N."/>
        </authorList>
    </citation>
    <scope>NUCLEOTIDE SEQUENCE [LARGE SCALE GENOMIC DNA]</scope>
    <source>
        <strain evidence="1 2">A1</strain>
    </source>
</reference>
<reference evidence="1 2" key="1">
    <citation type="submission" date="2017-10" db="EMBL/GenBank/DDBJ databases">
        <title>Extensive intraspecific genome diversity in a model arbuscular mycorrhizal fungus.</title>
        <authorList>
            <person name="Chen E.C.H."/>
            <person name="Morin E."/>
            <person name="Baudet D."/>
            <person name="Noel J."/>
            <person name="Ndikumana S."/>
            <person name="Charron P."/>
            <person name="St-Onge C."/>
            <person name="Giorgi J."/>
            <person name="Grigoriev I.V."/>
            <person name="Roux C."/>
            <person name="Martin F.M."/>
            <person name="Corradi N."/>
        </authorList>
    </citation>
    <scope>NUCLEOTIDE SEQUENCE [LARGE SCALE GENOMIC DNA]</scope>
    <source>
        <strain evidence="1 2">A1</strain>
    </source>
</reference>